<keyword evidence="1" id="KW-0472">Membrane</keyword>
<keyword evidence="3" id="KW-1185">Reference proteome</keyword>
<accession>A0A0G4IVE8</accession>
<evidence type="ECO:0000256" key="1">
    <source>
        <dbReference type="SAM" id="Phobius"/>
    </source>
</evidence>
<keyword evidence="1" id="KW-1133">Transmembrane helix</keyword>
<sequence>MAVSPLWRWWINLGRHDRRPTAATLQAIVVAVIFVIVSFLLYRRTNAQRQRPHESPARASVVAQPSKGKARICITYDVIEAECPGLDDVLFDNHIVVIARSEVEQEERIRDDLKRKRVLAPAGPLPEHRLLFCSTMKGVEAICRQIQPDLLVAGPADQPALEQLLPYLPKIAIVTPGDHPGWMGSMARQLSDALKLI</sequence>
<name>A0A0G4IVE8_PLABS</name>
<reference evidence="2 3" key="1">
    <citation type="submission" date="2015-02" db="EMBL/GenBank/DDBJ databases">
        <authorList>
            <person name="Chooi Y.-H."/>
        </authorList>
    </citation>
    <scope>NUCLEOTIDE SEQUENCE [LARGE SCALE GENOMIC DNA]</scope>
    <source>
        <strain evidence="2">E3</strain>
    </source>
</reference>
<evidence type="ECO:0000313" key="3">
    <source>
        <dbReference type="Proteomes" id="UP000039324"/>
    </source>
</evidence>
<feature type="transmembrane region" description="Helical" evidence="1">
    <location>
        <begin position="20"/>
        <end position="42"/>
    </location>
</feature>
<organism evidence="2 3">
    <name type="scientific">Plasmodiophora brassicae</name>
    <name type="common">Clubroot disease agent</name>
    <dbReference type="NCBI Taxonomy" id="37360"/>
    <lineage>
        <taxon>Eukaryota</taxon>
        <taxon>Sar</taxon>
        <taxon>Rhizaria</taxon>
        <taxon>Endomyxa</taxon>
        <taxon>Phytomyxea</taxon>
        <taxon>Plasmodiophorida</taxon>
        <taxon>Plasmodiophoridae</taxon>
        <taxon>Plasmodiophora</taxon>
    </lineage>
</organism>
<keyword evidence="1" id="KW-0812">Transmembrane</keyword>
<dbReference type="Proteomes" id="UP000039324">
    <property type="component" value="Unassembled WGS sequence"/>
</dbReference>
<dbReference type="InterPro" id="IPR037485">
    <property type="entry name" value="PEX22"/>
</dbReference>
<proteinExistence type="predicted"/>
<evidence type="ECO:0000313" key="2">
    <source>
        <dbReference type="EMBL" id="CEO99308.1"/>
    </source>
</evidence>
<gene>
    <name evidence="2" type="ORF">PBRA_001215</name>
</gene>
<protein>
    <submittedName>
        <fullName evidence="2">Uncharacterized protein</fullName>
    </submittedName>
</protein>
<dbReference type="AlphaFoldDB" id="A0A0G4IVE8"/>
<dbReference type="EMBL" id="CDSF01000090">
    <property type="protein sequence ID" value="CEO99308.1"/>
    <property type="molecule type" value="Genomic_DNA"/>
</dbReference>
<dbReference type="GO" id="GO:0007031">
    <property type="term" value="P:peroxisome organization"/>
    <property type="evidence" value="ECO:0007669"/>
    <property type="project" value="InterPro"/>
</dbReference>
<dbReference type="Pfam" id="PF22978">
    <property type="entry name" value="HAD_Pex22"/>
    <property type="match status" value="1"/>
</dbReference>